<dbReference type="PROSITE" id="PS00108">
    <property type="entry name" value="PROTEIN_KINASE_ST"/>
    <property type="match status" value="1"/>
</dbReference>
<proteinExistence type="inferred from homology"/>
<dbReference type="CDD" id="cd14014">
    <property type="entry name" value="STKc_PknB_like"/>
    <property type="match status" value="1"/>
</dbReference>
<dbReference type="InterPro" id="IPR000719">
    <property type="entry name" value="Prot_kinase_dom"/>
</dbReference>
<feature type="region of interest" description="Disordered" evidence="8">
    <location>
        <begin position="292"/>
        <end position="316"/>
    </location>
</feature>
<dbReference type="InterPro" id="IPR011009">
    <property type="entry name" value="Kinase-like_dom_sf"/>
</dbReference>
<dbReference type="PANTHER" id="PTHR43289">
    <property type="entry name" value="MITOGEN-ACTIVATED PROTEIN KINASE KINASE KINASE 20-RELATED"/>
    <property type="match status" value="1"/>
</dbReference>
<dbReference type="PROSITE" id="PS00107">
    <property type="entry name" value="PROTEIN_KINASE_ATP"/>
    <property type="match status" value="1"/>
</dbReference>
<dbReference type="GO" id="GO:0005524">
    <property type="term" value="F:ATP binding"/>
    <property type="evidence" value="ECO:0007669"/>
    <property type="project" value="UniProtKB-UniRule"/>
</dbReference>
<evidence type="ECO:0000259" key="9">
    <source>
        <dbReference type="PROSITE" id="PS50011"/>
    </source>
</evidence>
<dbReference type="GO" id="GO:0004674">
    <property type="term" value="F:protein serine/threonine kinase activity"/>
    <property type="evidence" value="ECO:0007669"/>
    <property type="project" value="UniProtKB-KW"/>
</dbReference>
<dbReference type="Proteomes" id="UP000502504">
    <property type="component" value="Chromosome"/>
</dbReference>
<dbReference type="Gene3D" id="1.10.510.10">
    <property type="entry name" value="Transferase(Phosphotransferase) domain 1"/>
    <property type="match status" value="1"/>
</dbReference>
<reference evidence="11 13" key="2">
    <citation type="submission" date="2020-03" db="EMBL/GenBank/DDBJ databases">
        <title>Is there a link between lipid content and antibiotic production in Streptomyces?</title>
        <authorList>
            <person name="David M."/>
            <person name="Lejeune C."/>
            <person name="Abreu S."/>
            <person name="Thibessard A."/>
            <person name="Leblond P."/>
            <person name="Chaminade P."/>
            <person name="Virolle M.-J."/>
        </authorList>
    </citation>
    <scope>NUCLEOTIDE SEQUENCE [LARGE SCALE GENOMIC DNA]</scope>
    <source>
        <strain evidence="11 13">DSM 41481</strain>
    </source>
</reference>
<dbReference type="Pfam" id="PF13458">
    <property type="entry name" value="Peripla_BP_6"/>
    <property type="match status" value="1"/>
</dbReference>
<evidence type="ECO:0000313" key="13">
    <source>
        <dbReference type="Proteomes" id="UP000502504"/>
    </source>
</evidence>
<feature type="region of interest" description="Disordered" evidence="8">
    <location>
        <begin position="344"/>
        <end position="364"/>
    </location>
</feature>
<dbReference type="EMBL" id="LHQL01000010">
    <property type="protein sequence ID" value="OOQ50401.1"/>
    <property type="molecule type" value="Genomic_DNA"/>
</dbReference>
<reference evidence="10 12" key="1">
    <citation type="submission" date="2015-07" db="EMBL/GenBank/DDBJ databases">
        <title>Draft Genome Sequence of Streptomyces antibioticus, IMRU 3720 reveals insights in the evolution of actinomycin biosynthetic gene clusters in Streptomyces.</title>
        <authorList>
            <person name="Crnovcic I."/>
            <person name="Ruckert C."/>
            <person name="Kalinowksi J."/>
            <person name="Keller U."/>
        </authorList>
    </citation>
    <scope>NUCLEOTIDE SEQUENCE [LARGE SCALE GENOMIC DNA]</scope>
    <source>
        <strain evidence="10 12">DSM 41481</strain>
    </source>
</reference>
<dbReference type="Gene3D" id="3.40.50.2300">
    <property type="match status" value="2"/>
</dbReference>
<dbReference type="RefSeq" id="WP_078634336.1">
    <property type="nucleotide sequence ID" value="NZ_CM007717.1"/>
</dbReference>
<keyword evidence="2" id="KW-0808">Transferase</keyword>
<dbReference type="PROSITE" id="PS50011">
    <property type="entry name" value="PROTEIN_KINASE_DOM"/>
    <property type="match status" value="1"/>
</dbReference>
<keyword evidence="12" id="KW-1185">Reference proteome</keyword>
<evidence type="ECO:0000256" key="2">
    <source>
        <dbReference type="ARBA" id="ARBA00022679"/>
    </source>
</evidence>
<evidence type="ECO:0000256" key="7">
    <source>
        <dbReference type="PROSITE-ProRule" id="PRU10141"/>
    </source>
</evidence>
<evidence type="ECO:0000313" key="12">
    <source>
        <dbReference type="Proteomes" id="UP000190306"/>
    </source>
</evidence>
<dbReference type="PANTHER" id="PTHR43289:SF34">
    <property type="entry name" value="SERINE_THREONINE-PROTEIN KINASE YBDM-RELATED"/>
    <property type="match status" value="1"/>
</dbReference>
<evidence type="ECO:0000256" key="5">
    <source>
        <dbReference type="ARBA" id="ARBA00022777"/>
    </source>
</evidence>
<dbReference type="InterPro" id="IPR017441">
    <property type="entry name" value="Protein_kinase_ATP_BS"/>
</dbReference>
<evidence type="ECO:0000313" key="11">
    <source>
        <dbReference type="EMBL" id="QIT45828.1"/>
    </source>
</evidence>
<dbReference type="Gene3D" id="3.30.200.20">
    <property type="entry name" value="Phosphorylase Kinase, domain 1"/>
    <property type="match status" value="1"/>
</dbReference>
<feature type="compositionally biased region" description="Low complexity" evidence="8">
    <location>
        <begin position="350"/>
        <end position="364"/>
    </location>
</feature>
<evidence type="ECO:0000313" key="10">
    <source>
        <dbReference type="EMBL" id="OOQ50401.1"/>
    </source>
</evidence>
<dbReference type="EMBL" id="CP050692">
    <property type="protein sequence ID" value="QIT45828.1"/>
    <property type="molecule type" value="Genomic_DNA"/>
</dbReference>
<evidence type="ECO:0000256" key="1">
    <source>
        <dbReference type="ARBA" id="ARBA00010062"/>
    </source>
</evidence>
<dbReference type="Proteomes" id="UP000190306">
    <property type="component" value="Chromosome"/>
</dbReference>
<feature type="domain" description="Protein kinase" evidence="9">
    <location>
        <begin position="15"/>
        <end position="273"/>
    </location>
</feature>
<dbReference type="Pfam" id="PF00069">
    <property type="entry name" value="Pkinase"/>
    <property type="match status" value="1"/>
</dbReference>
<evidence type="ECO:0000256" key="4">
    <source>
        <dbReference type="ARBA" id="ARBA00022741"/>
    </source>
</evidence>
<dbReference type="InterPro" id="IPR028082">
    <property type="entry name" value="Peripla_BP_I"/>
</dbReference>
<dbReference type="AlphaFoldDB" id="A0AAE6Y9J1"/>
<feature type="binding site" evidence="7">
    <location>
        <position position="44"/>
    </location>
    <ligand>
        <name>ATP</name>
        <dbReference type="ChEBI" id="CHEBI:30616"/>
    </ligand>
</feature>
<dbReference type="SUPFAM" id="SSF56112">
    <property type="entry name" value="Protein kinase-like (PK-like)"/>
    <property type="match status" value="1"/>
</dbReference>
<dbReference type="InterPro" id="IPR008271">
    <property type="entry name" value="Ser/Thr_kinase_AS"/>
</dbReference>
<keyword evidence="3" id="KW-0732">Signal</keyword>
<keyword evidence="5 10" id="KW-0418">Kinase</keyword>
<keyword evidence="10" id="KW-0723">Serine/threonine-protein kinase</keyword>
<name>A0AAE6Y9J1_STRAT</name>
<dbReference type="SMART" id="SM00220">
    <property type="entry name" value="S_TKc"/>
    <property type="match status" value="1"/>
</dbReference>
<evidence type="ECO:0000256" key="3">
    <source>
        <dbReference type="ARBA" id="ARBA00022729"/>
    </source>
</evidence>
<dbReference type="InterPro" id="IPR028081">
    <property type="entry name" value="Leu-bd"/>
</dbReference>
<protein>
    <submittedName>
        <fullName evidence="11">ABC transporter substrate-binding protein</fullName>
    </submittedName>
    <submittedName>
        <fullName evidence="10">Serine/threonine protein kinase</fullName>
    </submittedName>
</protein>
<gene>
    <name evidence="10" type="ORF">AFM16_21395</name>
    <name evidence="11" type="ORF">HCX60_21780</name>
</gene>
<keyword evidence="4 7" id="KW-0547">Nucleotide-binding</keyword>
<organism evidence="11 13">
    <name type="scientific">Streptomyces antibioticus</name>
    <dbReference type="NCBI Taxonomy" id="1890"/>
    <lineage>
        <taxon>Bacteria</taxon>
        <taxon>Bacillati</taxon>
        <taxon>Actinomycetota</taxon>
        <taxon>Actinomycetes</taxon>
        <taxon>Kitasatosporales</taxon>
        <taxon>Streptomycetaceae</taxon>
        <taxon>Streptomyces</taxon>
    </lineage>
</organism>
<keyword evidence="6 7" id="KW-0067">ATP-binding</keyword>
<dbReference type="SUPFAM" id="SSF53822">
    <property type="entry name" value="Periplasmic binding protein-like I"/>
    <property type="match status" value="1"/>
</dbReference>
<sequence>MERLLPSDPSTIGGHRLVGRLGTGGMGVVYLARSPRGGAWCALKVIRAEYADDPGFRARFRREADLAARLTGRWTVPVVAADAEAPAPWLATAYVPGPSLAEAVALHGPWPETQLLSLGAALAEALEGVHACGLVHRDVKPANILLAADGPRLIDFGIARAVGVTALTADGTVVGSPGYLSPEQARGRTVGPPSDVFSLACVLAHAATGRPVFGAGGAAGVLYRTVHEEPDLDGVPAALAGIVRPCLAKEPDTRPGVPELRSLLGPFDADGWLPAGLPALVAARASRVLDLPTPEPTAVDGPPDDSLGPDQPGTTTTRRRLLAAGGAVLGVAAAGAGAWWAVEGDRGGRRSSSAPGGSAAPRPRQVIGLLGDRSDTAFTAQERGARLAVDRHNRTADRAFDLVLRTADDGGTAKGSAAAAARLAADPDVAVVIGAGTNATVPAAVPACTSARVTLLVTRADTDRLEGVVLTTALLLRSTRTAGPPAILRHLNRVVKPARTVLVHDLTDAAESAPTVRIVTVHDKLDGEAVVEEVAAGAGFGPMARRTAARPDDAVLFAGLRAERAAACARALREAGHRGTRVATEHVTGARFLAEAAAEGWWIGTGYADAAADPRVAEFTAAHRDRHGSAPAPWAAEAYDAVRFAAHGLTAAGDDGRTALRSALLRRPWQGITRRVAFNAESQFYDPPEDGGAFLYRVTSGVLRFMARADDIGR</sequence>
<evidence type="ECO:0000256" key="6">
    <source>
        <dbReference type="ARBA" id="ARBA00022840"/>
    </source>
</evidence>
<accession>A0AAE6Y9J1</accession>
<evidence type="ECO:0000256" key="8">
    <source>
        <dbReference type="SAM" id="MobiDB-lite"/>
    </source>
</evidence>
<comment type="similarity">
    <text evidence="1">Belongs to the leucine-binding protein family.</text>
</comment>